<comment type="caution">
    <text evidence="1">The sequence shown here is derived from an EMBL/GenBank/DDBJ whole genome shotgun (WGS) entry which is preliminary data.</text>
</comment>
<accession>A0A363CZB9</accession>
<sequence>MILIGLFLFIAFVAISLNIYNHTNLDYIEEYLKKNNCQEYAYSKGSYKAFCDDSFIEIKNSFVVNIDENSTIFKYKDINNLEINQLNLIINKTHKITFKEKEELNDYYKKISEKINN</sequence>
<dbReference type="OrthoDB" id="5348845at2"/>
<dbReference type="RefSeq" id="WP_108558794.1">
    <property type="nucleotide sequence ID" value="NZ_MUXE01000007.1"/>
</dbReference>
<keyword evidence="2" id="KW-1185">Reference proteome</keyword>
<dbReference type="Proteomes" id="UP000251135">
    <property type="component" value="Unassembled WGS sequence"/>
</dbReference>
<name>A0A363CZB9_9BACT</name>
<reference evidence="1 2" key="1">
    <citation type="submission" date="2017-02" db="EMBL/GenBank/DDBJ databases">
        <title>Arcobacter caeni sp. nov, a new Arcobacter species isolated from reclaimed water.</title>
        <authorList>
            <person name="Figueras M.J."/>
            <person name="Perez-Cataluna A."/>
            <person name="Salas-Masso N."/>
        </authorList>
    </citation>
    <scope>NUCLEOTIDE SEQUENCE [LARGE SCALE GENOMIC DNA]</scope>
    <source>
        <strain evidence="1 2">RW17-10</strain>
    </source>
</reference>
<evidence type="ECO:0000313" key="1">
    <source>
        <dbReference type="EMBL" id="PUE64429.1"/>
    </source>
</evidence>
<organism evidence="1 2">
    <name type="scientific">Arcobacter caeni</name>
    <dbReference type="NCBI Taxonomy" id="1912877"/>
    <lineage>
        <taxon>Bacteria</taxon>
        <taxon>Pseudomonadati</taxon>
        <taxon>Campylobacterota</taxon>
        <taxon>Epsilonproteobacteria</taxon>
        <taxon>Campylobacterales</taxon>
        <taxon>Arcobacteraceae</taxon>
        <taxon>Arcobacter</taxon>
    </lineage>
</organism>
<evidence type="ECO:0000313" key="2">
    <source>
        <dbReference type="Proteomes" id="UP000251135"/>
    </source>
</evidence>
<proteinExistence type="predicted"/>
<dbReference type="AlphaFoldDB" id="A0A363CZB9"/>
<gene>
    <name evidence="1" type="ORF">B0174_06155</name>
</gene>
<protein>
    <submittedName>
        <fullName evidence="1">Uncharacterized protein</fullName>
    </submittedName>
</protein>
<dbReference type="EMBL" id="MUXE01000007">
    <property type="protein sequence ID" value="PUE64429.1"/>
    <property type="molecule type" value="Genomic_DNA"/>
</dbReference>